<dbReference type="Pfam" id="PF00505">
    <property type="entry name" value="HMG_box"/>
    <property type="match status" value="1"/>
</dbReference>
<dbReference type="Proteomes" id="UP000789901">
    <property type="component" value="Unassembled WGS sequence"/>
</dbReference>
<gene>
    <name evidence="5" type="ORF">GMARGA_LOCUS1185</name>
</gene>
<dbReference type="CDD" id="cd01389">
    <property type="entry name" value="HMG-box_ROX1-like"/>
    <property type="match status" value="1"/>
</dbReference>
<keyword evidence="6" id="KW-1185">Reference proteome</keyword>
<sequence length="338" mass="39411">MLNFMNITSGMGHQESYENSFNNELFSSSPYQLTLEIDELITPPQNTRKARKHRKNPDTSSPPRPQNAFLLFRRDFFAKQKLNGRTIIFNDMSRLAKDEWENLPNEVVRYFEALAMLAEDRHKEIYKGYKYKPSKKNNGKKSNQKNKRQKPTKAKRSPETIHKSTSEVALGESEEISETSPIENLNATEYNFSESTNFGYPSFDLPLFVDPSIPLSPLNFETSMITNVEQEIYPTFESTDFFPLSPLCFEYSEVINYEPETYPTFDSYPTLDSIDIIPISPLYTECFTINMINNEETEICQPFEFIDFLPLYVEDSAINNIEPEKYLIFDQLNFDEYI</sequence>
<evidence type="ECO:0000256" key="2">
    <source>
        <dbReference type="PROSITE-ProRule" id="PRU00267"/>
    </source>
</evidence>
<dbReference type="InterPro" id="IPR009071">
    <property type="entry name" value="HMG_box_dom"/>
</dbReference>
<feature type="compositionally biased region" description="Basic and acidic residues" evidence="3">
    <location>
        <begin position="156"/>
        <end position="165"/>
    </location>
</feature>
<feature type="region of interest" description="Disordered" evidence="3">
    <location>
        <begin position="42"/>
        <end position="66"/>
    </location>
</feature>
<keyword evidence="1 2" id="KW-0238">DNA-binding</keyword>
<dbReference type="PROSITE" id="PS50118">
    <property type="entry name" value="HMG_BOX_2"/>
    <property type="match status" value="1"/>
</dbReference>
<dbReference type="Gene3D" id="1.10.30.10">
    <property type="entry name" value="High mobility group box domain"/>
    <property type="match status" value="1"/>
</dbReference>
<evidence type="ECO:0000313" key="5">
    <source>
        <dbReference type="EMBL" id="CAG8479827.1"/>
    </source>
</evidence>
<accession>A0ABM8VYM0</accession>
<dbReference type="EMBL" id="CAJVQB010000285">
    <property type="protein sequence ID" value="CAG8479827.1"/>
    <property type="molecule type" value="Genomic_DNA"/>
</dbReference>
<comment type="caution">
    <text evidence="5">The sequence shown here is derived from an EMBL/GenBank/DDBJ whole genome shotgun (WGS) entry which is preliminary data.</text>
</comment>
<proteinExistence type="predicted"/>
<evidence type="ECO:0000256" key="1">
    <source>
        <dbReference type="ARBA" id="ARBA00023125"/>
    </source>
</evidence>
<name>A0ABM8VYM0_GIGMA</name>
<feature type="region of interest" description="Disordered" evidence="3">
    <location>
        <begin position="128"/>
        <end position="182"/>
    </location>
</feature>
<dbReference type="InterPro" id="IPR036910">
    <property type="entry name" value="HMG_box_dom_sf"/>
</dbReference>
<reference evidence="5 6" key="1">
    <citation type="submission" date="2021-06" db="EMBL/GenBank/DDBJ databases">
        <authorList>
            <person name="Kallberg Y."/>
            <person name="Tangrot J."/>
            <person name="Rosling A."/>
        </authorList>
    </citation>
    <scope>NUCLEOTIDE SEQUENCE [LARGE SCALE GENOMIC DNA]</scope>
    <source>
        <strain evidence="5 6">120-4 pot B 10/14</strain>
    </source>
</reference>
<evidence type="ECO:0000259" key="4">
    <source>
        <dbReference type="PROSITE" id="PS50118"/>
    </source>
</evidence>
<dbReference type="PANTHER" id="PTHR48112">
    <property type="entry name" value="HIGH MOBILITY GROUP PROTEIN DSP1"/>
    <property type="match status" value="1"/>
</dbReference>
<evidence type="ECO:0000313" key="6">
    <source>
        <dbReference type="Proteomes" id="UP000789901"/>
    </source>
</evidence>
<evidence type="ECO:0000256" key="3">
    <source>
        <dbReference type="SAM" id="MobiDB-lite"/>
    </source>
</evidence>
<dbReference type="SMART" id="SM00398">
    <property type="entry name" value="HMG"/>
    <property type="match status" value="1"/>
</dbReference>
<feature type="DNA-binding region" description="HMG box" evidence="2">
    <location>
        <begin position="62"/>
        <end position="130"/>
    </location>
</feature>
<keyword evidence="2" id="KW-0539">Nucleus</keyword>
<dbReference type="InterPro" id="IPR050342">
    <property type="entry name" value="HMGB"/>
</dbReference>
<feature type="compositionally biased region" description="Basic residues" evidence="3">
    <location>
        <begin position="129"/>
        <end position="155"/>
    </location>
</feature>
<organism evidence="5 6">
    <name type="scientific">Gigaspora margarita</name>
    <dbReference type="NCBI Taxonomy" id="4874"/>
    <lineage>
        <taxon>Eukaryota</taxon>
        <taxon>Fungi</taxon>
        <taxon>Fungi incertae sedis</taxon>
        <taxon>Mucoromycota</taxon>
        <taxon>Glomeromycotina</taxon>
        <taxon>Glomeromycetes</taxon>
        <taxon>Diversisporales</taxon>
        <taxon>Gigasporaceae</taxon>
        <taxon>Gigaspora</taxon>
    </lineage>
</organism>
<protein>
    <submittedName>
        <fullName evidence="5">29813_t:CDS:1</fullName>
    </submittedName>
</protein>
<dbReference type="SUPFAM" id="SSF47095">
    <property type="entry name" value="HMG-box"/>
    <property type="match status" value="1"/>
</dbReference>
<feature type="domain" description="HMG box" evidence="4">
    <location>
        <begin position="62"/>
        <end position="130"/>
    </location>
</feature>